<proteinExistence type="predicted"/>
<dbReference type="EMBL" id="BAABIM010000004">
    <property type="protein sequence ID" value="GAA4694073.1"/>
    <property type="molecule type" value="Genomic_DNA"/>
</dbReference>
<accession>A0ABP8WUJ5</accession>
<protein>
    <recommendedName>
        <fullName evidence="5">DUF3352 domain-containing protein</fullName>
    </recommendedName>
</protein>
<sequence>MLSQGGGGPLPPTPPAAGKSGGGRRKALVAGGVVGILALGGGAFAAYSWFSGTGPQPAEALPANTLGYLSLDLDPSGSQKIEAYNTLKKFPAIEQIFDEEGVEEGTDLRRKLLEEALAEDEECSLDYDEDIEPWLGERFAVAAISQGEDEDPAPVFVVQVSDGGAAEETFEKLNECSGDSGGAGWAIDDEWALVAETSEIAESAAEGAAEESLADDADFQKWTSAAGDAGIVQGYASPDVGKELADELAGLASMGSSMAEIPSAAEVSPAPTGDISECFELDPVAQSEEFQACIEAAEGAGATPEPTVPGLPEPDADAIAAIFEDFQGGAMNIRFADGSLEVEVAADGNLGKQYGLSPSEEGGAAVAALPADTMVAFGAGFEDGWGQSLIDYYSAFLGEEFDLEGQIEALESQTGLAIPEDVEALLGDSIAVGVSADIDFEGMSGPADAPVGARITGDPEETQRVLDKLLEQDPTGMVGEFLGTDSEGDVLAISPNEGYREELLGDGGLGDNEVYQDVVREDAASVFFVNFDAGDGVLDNLLESAGAPGEVRENAEPLSGLGFTGWLDDDDVAHSVFRMTTD</sequence>
<evidence type="ECO:0000313" key="4">
    <source>
        <dbReference type="Proteomes" id="UP001500621"/>
    </source>
</evidence>
<reference evidence="4" key="1">
    <citation type="journal article" date="2019" name="Int. J. Syst. Evol. Microbiol.">
        <title>The Global Catalogue of Microorganisms (GCM) 10K type strain sequencing project: providing services to taxonomists for standard genome sequencing and annotation.</title>
        <authorList>
            <consortium name="The Broad Institute Genomics Platform"/>
            <consortium name="The Broad Institute Genome Sequencing Center for Infectious Disease"/>
            <person name="Wu L."/>
            <person name="Ma J."/>
        </authorList>
    </citation>
    <scope>NUCLEOTIDE SEQUENCE [LARGE SCALE GENOMIC DNA]</scope>
    <source>
        <strain evidence="4">JCM 18127</strain>
    </source>
</reference>
<dbReference type="Proteomes" id="UP001500621">
    <property type="component" value="Unassembled WGS sequence"/>
</dbReference>
<evidence type="ECO:0000256" key="2">
    <source>
        <dbReference type="SAM" id="Phobius"/>
    </source>
</evidence>
<keyword evidence="2" id="KW-0472">Membrane</keyword>
<dbReference type="InterPro" id="IPR021787">
    <property type="entry name" value="DUF3352"/>
</dbReference>
<dbReference type="RefSeq" id="WP_345268319.1">
    <property type="nucleotide sequence ID" value="NZ_BAABIM010000004.1"/>
</dbReference>
<evidence type="ECO:0008006" key="5">
    <source>
        <dbReference type="Google" id="ProtNLM"/>
    </source>
</evidence>
<evidence type="ECO:0000313" key="3">
    <source>
        <dbReference type="EMBL" id="GAA4694073.1"/>
    </source>
</evidence>
<name>A0ABP8WUJ5_9ACTN</name>
<evidence type="ECO:0000256" key="1">
    <source>
        <dbReference type="SAM" id="MobiDB-lite"/>
    </source>
</evidence>
<organism evidence="3 4">
    <name type="scientific">Nocardioides nanhaiensis</name>
    <dbReference type="NCBI Taxonomy" id="1476871"/>
    <lineage>
        <taxon>Bacteria</taxon>
        <taxon>Bacillati</taxon>
        <taxon>Actinomycetota</taxon>
        <taxon>Actinomycetes</taxon>
        <taxon>Propionibacteriales</taxon>
        <taxon>Nocardioidaceae</taxon>
        <taxon>Nocardioides</taxon>
    </lineage>
</organism>
<keyword evidence="4" id="KW-1185">Reference proteome</keyword>
<keyword evidence="2" id="KW-1133">Transmembrane helix</keyword>
<feature type="region of interest" description="Disordered" evidence="1">
    <location>
        <begin position="1"/>
        <end position="23"/>
    </location>
</feature>
<keyword evidence="2" id="KW-0812">Transmembrane</keyword>
<feature type="transmembrane region" description="Helical" evidence="2">
    <location>
        <begin position="27"/>
        <end position="50"/>
    </location>
</feature>
<gene>
    <name evidence="3" type="ORF">GCM10023226_35180</name>
</gene>
<dbReference type="Pfam" id="PF11832">
    <property type="entry name" value="DUF3352"/>
    <property type="match status" value="1"/>
</dbReference>
<comment type="caution">
    <text evidence="3">The sequence shown here is derived from an EMBL/GenBank/DDBJ whole genome shotgun (WGS) entry which is preliminary data.</text>
</comment>